<keyword evidence="2 8" id="KW-0813">Transport</keyword>
<keyword evidence="11" id="KW-1185">Reference proteome</keyword>
<evidence type="ECO:0000256" key="1">
    <source>
        <dbReference type="ARBA" id="ARBA00001927"/>
    </source>
</evidence>
<evidence type="ECO:0000313" key="10">
    <source>
        <dbReference type="EMBL" id="RCV50188.1"/>
    </source>
</evidence>
<keyword evidence="7" id="KW-0003">3Fe-4S</keyword>
<dbReference type="PRINTS" id="PR00352">
    <property type="entry name" value="3FE4SFRDOXIN"/>
</dbReference>
<dbReference type="Gene3D" id="3.30.70.20">
    <property type="match status" value="1"/>
</dbReference>
<dbReference type="RefSeq" id="WP_114398198.1">
    <property type="nucleotide sequence ID" value="NZ_QEIM01000062.1"/>
</dbReference>
<keyword evidence="5 8" id="KW-0408">Iron</keyword>
<dbReference type="GO" id="GO:0051538">
    <property type="term" value="F:3 iron, 4 sulfur cluster binding"/>
    <property type="evidence" value="ECO:0007669"/>
    <property type="project" value="UniProtKB-KW"/>
</dbReference>
<dbReference type="InterPro" id="IPR017896">
    <property type="entry name" value="4Fe4S_Fe-S-bd"/>
</dbReference>
<protein>
    <recommendedName>
        <fullName evidence="8">Ferredoxin</fullName>
    </recommendedName>
</protein>
<organism evidence="10 11">
    <name type="scientific">Marinitenerispora sediminis</name>
    <dbReference type="NCBI Taxonomy" id="1931232"/>
    <lineage>
        <taxon>Bacteria</taxon>
        <taxon>Bacillati</taxon>
        <taxon>Actinomycetota</taxon>
        <taxon>Actinomycetes</taxon>
        <taxon>Streptosporangiales</taxon>
        <taxon>Nocardiopsidaceae</taxon>
        <taxon>Marinitenerispora</taxon>
    </lineage>
</organism>
<comment type="function">
    <text evidence="8">Ferredoxins are iron-sulfur proteins that transfer electrons in a wide variety of metabolic reactions.</text>
</comment>
<evidence type="ECO:0000313" key="11">
    <source>
        <dbReference type="Proteomes" id="UP000253318"/>
    </source>
</evidence>
<reference evidence="10 11" key="1">
    <citation type="submission" date="2018-04" db="EMBL/GenBank/DDBJ databases">
        <title>Novel actinobacteria from marine sediment.</title>
        <authorList>
            <person name="Ng Z.Y."/>
            <person name="Tan G.Y.A."/>
        </authorList>
    </citation>
    <scope>NUCLEOTIDE SEQUENCE [LARGE SCALE GENOMIC DNA]</scope>
    <source>
        <strain evidence="10 11">TPS81</strain>
    </source>
</reference>
<keyword evidence="3 8" id="KW-0479">Metal-binding</keyword>
<evidence type="ECO:0000256" key="4">
    <source>
        <dbReference type="ARBA" id="ARBA00022982"/>
    </source>
</evidence>
<evidence type="ECO:0000256" key="8">
    <source>
        <dbReference type="RuleBase" id="RU368020"/>
    </source>
</evidence>
<dbReference type="EMBL" id="QEIN01000293">
    <property type="protein sequence ID" value="RCV50188.1"/>
    <property type="molecule type" value="Genomic_DNA"/>
</dbReference>
<evidence type="ECO:0000259" key="9">
    <source>
        <dbReference type="PROSITE" id="PS51379"/>
    </source>
</evidence>
<comment type="caution">
    <text evidence="10">The sequence shown here is derived from an EMBL/GenBank/DDBJ whole genome shotgun (WGS) entry which is preliminary data.</text>
</comment>
<dbReference type="PROSITE" id="PS51379">
    <property type="entry name" value="4FE4S_FER_2"/>
    <property type="match status" value="1"/>
</dbReference>
<feature type="domain" description="4Fe-4S ferredoxin-type" evidence="9">
    <location>
        <begin position="1"/>
        <end position="29"/>
    </location>
</feature>
<evidence type="ECO:0000256" key="5">
    <source>
        <dbReference type="ARBA" id="ARBA00023004"/>
    </source>
</evidence>
<dbReference type="PANTHER" id="PTHR36923:SF3">
    <property type="entry name" value="FERREDOXIN"/>
    <property type="match status" value="1"/>
</dbReference>
<dbReference type="GO" id="GO:0005506">
    <property type="term" value="F:iron ion binding"/>
    <property type="evidence" value="ECO:0007669"/>
    <property type="project" value="UniProtKB-UniRule"/>
</dbReference>
<dbReference type="AlphaFoldDB" id="A0A368SZ34"/>
<gene>
    <name evidence="10" type="ORF">DEF24_24500</name>
</gene>
<evidence type="ECO:0000256" key="6">
    <source>
        <dbReference type="ARBA" id="ARBA00023014"/>
    </source>
</evidence>
<dbReference type="InterPro" id="IPR001080">
    <property type="entry name" value="3Fe4S_ferredoxin"/>
</dbReference>
<comment type="cofactor">
    <cofactor evidence="1">
        <name>[3Fe-4S] cluster</name>
        <dbReference type="ChEBI" id="CHEBI:21137"/>
    </cofactor>
</comment>
<keyword evidence="4 8" id="KW-0249">Electron transport</keyword>
<keyword evidence="6 8" id="KW-0411">Iron-sulfur</keyword>
<dbReference type="Proteomes" id="UP000253318">
    <property type="component" value="Unassembled WGS sequence"/>
</dbReference>
<dbReference type="Pfam" id="PF13370">
    <property type="entry name" value="Fer4_13"/>
    <property type="match status" value="1"/>
</dbReference>
<sequence length="64" mass="7102">MRVVVDRTRCIGSGQCVMTDPEVFDQDEDEGLVVLRTPEPPESARERMRAAVALCPSAAIRLEE</sequence>
<proteinExistence type="predicted"/>
<evidence type="ECO:0000256" key="2">
    <source>
        <dbReference type="ARBA" id="ARBA00022448"/>
    </source>
</evidence>
<dbReference type="GO" id="GO:0009055">
    <property type="term" value="F:electron transfer activity"/>
    <property type="evidence" value="ECO:0007669"/>
    <property type="project" value="UniProtKB-UniRule"/>
</dbReference>
<name>A0A368SZ34_9ACTN</name>
<evidence type="ECO:0000256" key="3">
    <source>
        <dbReference type="ARBA" id="ARBA00022723"/>
    </source>
</evidence>
<dbReference type="InterPro" id="IPR051269">
    <property type="entry name" value="Fe-S_cluster_ET"/>
</dbReference>
<accession>A0A368SZ34</accession>
<dbReference type="PANTHER" id="PTHR36923">
    <property type="entry name" value="FERREDOXIN"/>
    <property type="match status" value="1"/>
</dbReference>
<evidence type="ECO:0000256" key="7">
    <source>
        <dbReference type="ARBA" id="ARBA00023291"/>
    </source>
</evidence>
<dbReference type="SUPFAM" id="SSF54862">
    <property type="entry name" value="4Fe-4S ferredoxins"/>
    <property type="match status" value="1"/>
</dbReference>
<dbReference type="OrthoDB" id="14703at2"/>